<feature type="non-terminal residue" evidence="3">
    <location>
        <position position="1"/>
    </location>
</feature>
<feature type="region of interest" description="Disordered" evidence="2">
    <location>
        <begin position="1"/>
        <end position="72"/>
    </location>
</feature>
<feature type="region of interest" description="Disordered" evidence="2">
    <location>
        <begin position="977"/>
        <end position="1001"/>
    </location>
</feature>
<name>A0AAV5TM97_9BILA</name>
<dbReference type="AlphaFoldDB" id="A0AAV5TM97"/>
<sequence>WKYDSYQDHSDLSGILDTKRDSSSENEENDDDDKSTTGSGSTATLVDNKENQTPIVGSTPASRLSSNTQMHRKKERVINVSAVLEKNKELEGTVFDLKMKLGQINKELPWIMINGVDHLAQYIQFKKDNESLRERMAQYEKNLQLLKEDNEEMMRKDRDRMEQEHLDDVARLQAEYERVCQECEDLREEIGRGPLPSTRELDRSMISDGSSLWSERSRQVGLFELKIEGLEKDVKIAKNAVEKERSERVKALKEVDELRRNMEEKEREWERRASITSLQETFYIGIDGASRGDMREMIQNQLLRIDTLEKELDVKSETETKMGQVVKELMKQRSDLENELRAVREGSMSIMENREVDEIMRELLELSEMNSQLQEECRRRGAIRIGKKEREEGGKGLSMENIKKELETTYDICDQYQKMGDRLAPLQQRIVAMNKSVMDRRSFLEGLKGFEMSGLTPIRLGDGSYGRSGSSGTGGTGGTPVGREPQSRLLHTVLQRSVLNVSHSEILNCSINTSQGIKNAKDKLISMRESCRRLFEKLQSSYALFDEIRLALGGEENAELARQMAELRIDLEQSVMDSGEAAKAIEVVENSLFELQSMLETSIGGEGEGMGRESAFNLSVALGRREREGEENMEEEGRRKDLTYSVQVTAQNLKVSELMEKLSVIEEEYRGLKDRFEELEKENEETKMLNGSQDEKYRSLQKEREVLHREVESRRAKEEEIIEKNERLLNELEKAGEDVKDVQRRCKEEIEETVGKMQDVIDRLDAEAFEVKREMEDRLEEKEEEMKTIQRRMEEKEIEMESLNRRMEDMTRELNGLRNMERTNGTKMSRLEREAENYRESLARTTEEYAKLNEELDIGKKREEDLERKLHKYKYKAIEEAELIRKTNERDESSTQTSLTMEKLSRLEWSKNELSGELNRLGRTIEEAFLKKGDYDTNPQRWMDEMDVNRLVEIVVKEKQKKNENIAIMMKNNEELKRYEEERNGTRRPSPDESGDGRGVERDLFTTVEGVSLRYSDPLRQLFYSLTCVAQDLVQRYKKAQIKMCSGGLSEGEFTIMLDMMRDLRGKLNEKFTLTSQRHQSDADGGDARMALRMAVVMEANEKLKARISQLMTAMKCNWNAEEKAKLLEKVVNEMSEISKTLTSTVGVKGRTVSSSSAATASTRKI</sequence>
<dbReference type="PANTHER" id="PTHR23159">
    <property type="entry name" value="CENTROSOMAL PROTEIN 2"/>
    <property type="match status" value="1"/>
</dbReference>
<reference evidence="3" key="1">
    <citation type="submission" date="2023-10" db="EMBL/GenBank/DDBJ databases">
        <title>Genome assembly of Pristionchus species.</title>
        <authorList>
            <person name="Yoshida K."/>
            <person name="Sommer R.J."/>
        </authorList>
    </citation>
    <scope>NUCLEOTIDE SEQUENCE</scope>
    <source>
        <strain evidence="3">RS0144</strain>
    </source>
</reference>
<gene>
    <name evidence="3" type="ORF">PENTCL1PPCAC_17723</name>
</gene>
<evidence type="ECO:0000256" key="2">
    <source>
        <dbReference type="SAM" id="MobiDB-lite"/>
    </source>
</evidence>
<organism evidence="3 4">
    <name type="scientific">Pristionchus entomophagus</name>
    <dbReference type="NCBI Taxonomy" id="358040"/>
    <lineage>
        <taxon>Eukaryota</taxon>
        <taxon>Metazoa</taxon>
        <taxon>Ecdysozoa</taxon>
        <taxon>Nematoda</taxon>
        <taxon>Chromadorea</taxon>
        <taxon>Rhabditida</taxon>
        <taxon>Rhabditina</taxon>
        <taxon>Diplogasteromorpha</taxon>
        <taxon>Diplogasteroidea</taxon>
        <taxon>Neodiplogasteridae</taxon>
        <taxon>Pristionchus</taxon>
    </lineage>
</organism>
<keyword evidence="1" id="KW-0175">Coiled coil</keyword>
<accession>A0AAV5TM97</accession>
<feature type="coiled-coil region" evidence="1">
    <location>
        <begin position="227"/>
        <end position="272"/>
    </location>
</feature>
<comment type="caution">
    <text evidence="3">The sequence shown here is derived from an EMBL/GenBank/DDBJ whole genome shotgun (WGS) entry which is preliminary data.</text>
</comment>
<proteinExistence type="predicted"/>
<evidence type="ECO:0000256" key="1">
    <source>
        <dbReference type="SAM" id="Coils"/>
    </source>
</evidence>
<keyword evidence="4" id="KW-1185">Reference proteome</keyword>
<feature type="coiled-coil region" evidence="1">
    <location>
        <begin position="298"/>
        <end position="376"/>
    </location>
</feature>
<feature type="compositionally biased region" description="Gly residues" evidence="2">
    <location>
        <begin position="463"/>
        <end position="480"/>
    </location>
</feature>
<evidence type="ECO:0000313" key="3">
    <source>
        <dbReference type="EMBL" id="GMS95548.1"/>
    </source>
</evidence>
<feature type="coiled-coil region" evidence="1">
    <location>
        <begin position="655"/>
        <end position="869"/>
    </location>
</feature>
<protein>
    <submittedName>
        <fullName evidence="3">Uncharacterized protein</fullName>
    </submittedName>
</protein>
<feature type="compositionally biased region" description="Basic and acidic residues" evidence="2">
    <location>
        <begin position="1"/>
        <end position="23"/>
    </location>
</feature>
<feature type="region of interest" description="Disordered" evidence="2">
    <location>
        <begin position="461"/>
        <end position="484"/>
    </location>
</feature>
<feature type="compositionally biased region" description="Acidic residues" evidence="2">
    <location>
        <begin position="24"/>
        <end position="33"/>
    </location>
</feature>
<feature type="coiled-coil region" evidence="1">
    <location>
        <begin position="122"/>
        <end position="189"/>
    </location>
</feature>
<dbReference type="PANTHER" id="PTHR23159:SF31">
    <property type="entry name" value="CENTROSOME-ASSOCIATED PROTEIN CEP250 ISOFORM X1"/>
    <property type="match status" value="1"/>
</dbReference>
<evidence type="ECO:0000313" key="4">
    <source>
        <dbReference type="Proteomes" id="UP001432027"/>
    </source>
</evidence>
<dbReference type="EMBL" id="BTSX01000004">
    <property type="protein sequence ID" value="GMS95548.1"/>
    <property type="molecule type" value="Genomic_DNA"/>
</dbReference>
<feature type="compositionally biased region" description="Polar residues" evidence="2">
    <location>
        <begin position="51"/>
        <end position="69"/>
    </location>
</feature>
<dbReference type="Proteomes" id="UP001432027">
    <property type="component" value="Unassembled WGS sequence"/>
</dbReference>